<gene>
    <name evidence="2" type="ORF">GQE99_19715</name>
</gene>
<evidence type="ECO:0000256" key="1">
    <source>
        <dbReference type="SAM" id="Phobius"/>
    </source>
</evidence>
<feature type="transmembrane region" description="Helical" evidence="1">
    <location>
        <begin position="88"/>
        <end position="111"/>
    </location>
</feature>
<organism evidence="2 3">
    <name type="scientific">Maritimibacter harenae</name>
    <dbReference type="NCBI Taxonomy" id="2606218"/>
    <lineage>
        <taxon>Bacteria</taxon>
        <taxon>Pseudomonadati</taxon>
        <taxon>Pseudomonadota</taxon>
        <taxon>Alphaproteobacteria</taxon>
        <taxon>Rhodobacterales</taxon>
        <taxon>Roseobacteraceae</taxon>
        <taxon>Maritimibacter</taxon>
    </lineage>
</organism>
<comment type="caution">
    <text evidence="2">The sequence shown here is derived from an EMBL/GenBank/DDBJ whole genome shotgun (WGS) entry which is preliminary data.</text>
</comment>
<reference evidence="2 3" key="1">
    <citation type="submission" date="2019-12" db="EMBL/GenBank/DDBJ databases">
        <title>Maritimibacter sp. nov. sp. isolated from sea sand.</title>
        <authorList>
            <person name="Kim J."/>
            <person name="Jeong S.E."/>
            <person name="Jung H.S."/>
            <person name="Jeon C.O."/>
        </authorList>
    </citation>
    <scope>NUCLEOTIDE SEQUENCE [LARGE SCALE GENOMIC DNA]</scope>
    <source>
        <strain evidence="2 3">DP07</strain>
    </source>
</reference>
<evidence type="ECO:0000313" key="3">
    <source>
        <dbReference type="Proteomes" id="UP000467322"/>
    </source>
</evidence>
<keyword evidence="1" id="KW-0472">Membrane</keyword>
<feature type="transmembrane region" description="Helical" evidence="1">
    <location>
        <begin position="15"/>
        <end position="34"/>
    </location>
</feature>
<keyword evidence="1" id="KW-0812">Transmembrane</keyword>
<dbReference type="Proteomes" id="UP000467322">
    <property type="component" value="Unassembled WGS sequence"/>
</dbReference>
<keyword evidence="1" id="KW-1133">Transmembrane helix</keyword>
<accession>A0A845M7G6</accession>
<dbReference type="Pfam" id="PF11911">
    <property type="entry name" value="DUF3429"/>
    <property type="match status" value="1"/>
</dbReference>
<feature type="transmembrane region" description="Helical" evidence="1">
    <location>
        <begin position="46"/>
        <end position="68"/>
    </location>
</feature>
<dbReference type="RefSeq" id="WP_161353667.1">
    <property type="nucleotide sequence ID" value="NZ_WTUX01000022.1"/>
</dbReference>
<dbReference type="PANTHER" id="PTHR15887:SF1">
    <property type="entry name" value="TRANSMEMBRANE PROTEIN 69"/>
    <property type="match status" value="1"/>
</dbReference>
<sequence length="149" mass="15956">MSNPAPATSIPRAPLALGLAGLIPFLWGLVTSFVDVPQVSALFTGYAVLADYGTIILAFMSGVIWGFATRANGRQAATFYVLSVIPALWAFFFAFGDFALLTLAAGFLFLLPVDRAAMQLGLAPSWWMRLRMLLTSVVVACLVIGHFAP</sequence>
<proteinExistence type="predicted"/>
<dbReference type="PANTHER" id="PTHR15887">
    <property type="entry name" value="TRANSMEMBRANE PROTEIN 69"/>
    <property type="match status" value="1"/>
</dbReference>
<dbReference type="AlphaFoldDB" id="A0A845M7G6"/>
<feature type="transmembrane region" description="Helical" evidence="1">
    <location>
        <begin position="132"/>
        <end position="148"/>
    </location>
</feature>
<name>A0A845M7G6_9RHOB</name>
<dbReference type="InterPro" id="IPR021836">
    <property type="entry name" value="DUF3429"/>
</dbReference>
<dbReference type="EMBL" id="WTUX01000022">
    <property type="protein sequence ID" value="MZR15252.1"/>
    <property type="molecule type" value="Genomic_DNA"/>
</dbReference>
<protein>
    <submittedName>
        <fullName evidence="2">DUF3429 family protein</fullName>
    </submittedName>
</protein>
<evidence type="ECO:0000313" key="2">
    <source>
        <dbReference type="EMBL" id="MZR15252.1"/>
    </source>
</evidence>
<keyword evidence="3" id="KW-1185">Reference proteome</keyword>